<keyword evidence="3" id="KW-0677">Repeat</keyword>
<accession>A0A1G8QH15</accession>
<dbReference type="Pfam" id="PF02381">
    <property type="entry name" value="MraZ"/>
    <property type="match status" value="2"/>
</dbReference>
<dbReference type="InterPro" id="IPR020603">
    <property type="entry name" value="MraZ_dom"/>
</dbReference>
<evidence type="ECO:0000256" key="7">
    <source>
        <dbReference type="HAMAP-Rule" id="MF_01008"/>
    </source>
</evidence>
<evidence type="ECO:0000313" key="9">
    <source>
        <dbReference type="EMBL" id="SDJ03715.1"/>
    </source>
</evidence>
<dbReference type="GO" id="GO:2000143">
    <property type="term" value="P:negative regulation of DNA-templated transcription initiation"/>
    <property type="evidence" value="ECO:0007669"/>
    <property type="project" value="TreeGrafter"/>
</dbReference>
<keyword evidence="4 7" id="KW-0805">Transcription regulation</keyword>
<organism evidence="9 10">
    <name type="scientific">Salimicrobium halophilum</name>
    <dbReference type="NCBI Taxonomy" id="86666"/>
    <lineage>
        <taxon>Bacteria</taxon>
        <taxon>Bacillati</taxon>
        <taxon>Bacillota</taxon>
        <taxon>Bacilli</taxon>
        <taxon>Bacillales</taxon>
        <taxon>Bacillaceae</taxon>
        <taxon>Salimicrobium</taxon>
    </lineage>
</organism>
<keyword evidence="6 7" id="KW-0804">Transcription</keyword>
<name>A0A1G8QH15_9BACI</name>
<protein>
    <recommendedName>
        <fullName evidence="1 7">Transcriptional regulator MraZ</fullName>
    </recommendedName>
</protein>
<dbReference type="STRING" id="86666.SAMN04490247_0597"/>
<comment type="similarity">
    <text evidence="7">Belongs to the MraZ family.</text>
</comment>
<dbReference type="PANTHER" id="PTHR34701">
    <property type="entry name" value="TRANSCRIPTIONAL REGULATOR MRAZ"/>
    <property type="match status" value="1"/>
</dbReference>
<dbReference type="PANTHER" id="PTHR34701:SF1">
    <property type="entry name" value="TRANSCRIPTIONAL REGULATOR MRAZ"/>
    <property type="match status" value="1"/>
</dbReference>
<reference evidence="10" key="1">
    <citation type="submission" date="2016-10" db="EMBL/GenBank/DDBJ databases">
        <authorList>
            <person name="Varghese N."/>
            <person name="Submissions S."/>
        </authorList>
    </citation>
    <scope>NUCLEOTIDE SEQUENCE [LARGE SCALE GENOMIC DNA]</scope>
    <source>
        <strain evidence="10">DSM 4771</strain>
    </source>
</reference>
<dbReference type="InterPro" id="IPR035642">
    <property type="entry name" value="MraZ_N"/>
</dbReference>
<evidence type="ECO:0000256" key="2">
    <source>
        <dbReference type="ARBA" id="ARBA00022490"/>
    </source>
</evidence>
<dbReference type="GO" id="GO:0003700">
    <property type="term" value="F:DNA-binding transcription factor activity"/>
    <property type="evidence" value="ECO:0007669"/>
    <property type="project" value="UniProtKB-UniRule"/>
</dbReference>
<dbReference type="InterPro" id="IPR003444">
    <property type="entry name" value="MraZ"/>
</dbReference>
<comment type="subcellular location">
    <subcellularLocation>
        <location evidence="7">Cytoplasm</location>
        <location evidence="7">Nucleoid</location>
    </subcellularLocation>
</comment>
<dbReference type="GO" id="GO:0005737">
    <property type="term" value="C:cytoplasm"/>
    <property type="evidence" value="ECO:0007669"/>
    <property type="project" value="UniProtKB-UniRule"/>
</dbReference>
<dbReference type="HAMAP" id="MF_01008">
    <property type="entry name" value="MraZ"/>
    <property type="match status" value="1"/>
</dbReference>
<evidence type="ECO:0000256" key="1">
    <source>
        <dbReference type="ARBA" id="ARBA00013860"/>
    </source>
</evidence>
<dbReference type="PROSITE" id="PS51740">
    <property type="entry name" value="SPOVT_ABRB"/>
    <property type="match status" value="2"/>
</dbReference>
<dbReference type="GO" id="GO:0000976">
    <property type="term" value="F:transcription cis-regulatory region binding"/>
    <property type="evidence" value="ECO:0007669"/>
    <property type="project" value="TreeGrafter"/>
</dbReference>
<sequence length="158" mass="17939">MGECGTLVTESGVVYMLMGEYRHNMDTKGRLIVPSKLRDSLGDSFVVTRGLDGCLFVYPMYEWEKLEKKLQSLPLTKKDARAFTRFFLSGAMESGLDGQGRLHLAPPLRSHASLEKSCVIVGVSTRVEIWAEEKWENYMEDSRQELESITENLLDLDL</sequence>
<evidence type="ECO:0000256" key="6">
    <source>
        <dbReference type="ARBA" id="ARBA00023163"/>
    </source>
</evidence>
<evidence type="ECO:0000256" key="3">
    <source>
        <dbReference type="ARBA" id="ARBA00022737"/>
    </source>
</evidence>
<keyword evidence="5 7" id="KW-0238">DNA-binding</keyword>
<proteinExistence type="inferred from homology"/>
<dbReference type="InterPro" id="IPR037914">
    <property type="entry name" value="SpoVT-AbrB_sf"/>
</dbReference>
<dbReference type="NCBIfam" id="TIGR00242">
    <property type="entry name" value="division/cell wall cluster transcriptional repressor MraZ"/>
    <property type="match status" value="1"/>
</dbReference>
<keyword evidence="10" id="KW-1185">Reference proteome</keyword>
<dbReference type="InterPro" id="IPR007159">
    <property type="entry name" value="SpoVT-AbrB_dom"/>
</dbReference>
<dbReference type="InterPro" id="IPR035644">
    <property type="entry name" value="MraZ_C"/>
</dbReference>
<evidence type="ECO:0000256" key="4">
    <source>
        <dbReference type="ARBA" id="ARBA00023015"/>
    </source>
</evidence>
<dbReference type="AlphaFoldDB" id="A0A1G8QH15"/>
<dbReference type="CDD" id="cd16321">
    <property type="entry name" value="MraZ_C"/>
    <property type="match status" value="1"/>
</dbReference>
<feature type="domain" description="SpoVT-AbrB" evidence="8">
    <location>
        <begin position="91"/>
        <end position="134"/>
    </location>
</feature>
<dbReference type="GO" id="GO:0009295">
    <property type="term" value="C:nucleoid"/>
    <property type="evidence" value="ECO:0007669"/>
    <property type="project" value="UniProtKB-SubCell"/>
</dbReference>
<evidence type="ECO:0000259" key="8">
    <source>
        <dbReference type="PROSITE" id="PS51740"/>
    </source>
</evidence>
<evidence type="ECO:0000313" key="10">
    <source>
        <dbReference type="Proteomes" id="UP000199225"/>
    </source>
</evidence>
<dbReference type="CDD" id="cd16320">
    <property type="entry name" value="MraZ_N"/>
    <property type="match status" value="1"/>
</dbReference>
<dbReference type="FunFam" id="3.40.1550.20:FF:000002">
    <property type="entry name" value="Transcriptional regulator MraZ"/>
    <property type="match status" value="1"/>
</dbReference>
<dbReference type="Proteomes" id="UP000199225">
    <property type="component" value="Unassembled WGS sequence"/>
</dbReference>
<feature type="domain" description="SpoVT-AbrB" evidence="8">
    <location>
        <begin position="20"/>
        <end position="62"/>
    </location>
</feature>
<evidence type="ECO:0000256" key="5">
    <source>
        <dbReference type="ARBA" id="ARBA00023125"/>
    </source>
</evidence>
<dbReference type="SUPFAM" id="SSF89447">
    <property type="entry name" value="AbrB/MazE/MraZ-like"/>
    <property type="match status" value="1"/>
</dbReference>
<dbReference type="EMBL" id="FNEV01000001">
    <property type="protein sequence ID" value="SDJ03715.1"/>
    <property type="molecule type" value="Genomic_DNA"/>
</dbReference>
<keyword evidence="2 7" id="KW-0963">Cytoplasm</keyword>
<comment type="subunit">
    <text evidence="7">Forms oligomers.</text>
</comment>
<dbReference type="InterPro" id="IPR038619">
    <property type="entry name" value="MraZ_sf"/>
</dbReference>
<dbReference type="Gene3D" id="3.40.1550.20">
    <property type="entry name" value="Transcriptional regulator MraZ domain"/>
    <property type="match status" value="1"/>
</dbReference>
<gene>
    <name evidence="7" type="primary">mraZ</name>
    <name evidence="9" type="ORF">SAMN04490247_0597</name>
</gene>